<accession>A0A1F5VKT0</accession>
<dbReference type="PANTHER" id="PTHR43751:SF3">
    <property type="entry name" value="SULFATASE N-TERMINAL DOMAIN-CONTAINING PROTEIN"/>
    <property type="match status" value="1"/>
</dbReference>
<dbReference type="EMBL" id="MFGW01000143">
    <property type="protein sequence ID" value="OGF63995.1"/>
    <property type="molecule type" value="Genomic_DNA"/>
</dbReference>
<evidence type="ECO:0000259" key="1">
    <source>
        <dbReference type="Pfam" id="PF00884"/>
    </source>
</evidence>
<dbReference type="SUPFAM" id="SSF53649">
    <property type="entry name" value="Alkaline phosphatase-like"/>
    <property type="match status" value="1"/>
</dbReference>
<evidence type="ECO:0000313" key="3">
    <source>
        <dbReference type="Proteomes" id="UP000178943"/>
    </source>
</evidence>
<dbReference type="STRING" id="1817863.A2Y62_17460"/>
<dbReference type="InterPro" id="IPR000917">
    <property type="entry name" value="Sulfatase_N"/>
</dbReference>
<reference evidence="2 3" key="1">
    <citation type="journal article" date="2016" name="Nat. Commun.">
        <title>Thousands of microbial genomes shed light on interconnected biogeochemical processes in an aquifer system.</title>
        <authorList>
            <person name="Anantharaman K."/>
            <person name="Brown C.T."/>
            <person name="Hug L.A."/>
            <person name="Sharon I."/>
            <person name="Castelle C.J."/>
            <person name="Probst A.J."/>
            <person name="Thomas B.C."/>
            <person name="Singh A."/>
            <person name="Wilkins M.J."/>
            <person name="Karaoz U."/>
            <person name="Brodie E.L."/>
            <person name="Williams K.H."/>
            <person name="Hubbard S.S."/>
            <person name="Banfield J.F."/>
        </authorList>
    </citation>
    <scope>NUCLEOTIDE SEQUENCE [LARGE SCALE GENOMIC DNA]</scope>
</reference>
<organism evidence="2 3">
    <name type="scientific">Candidatus Fischerbacteria bacterium RBG_13_37_8</name>
    <dbReference type="NCBI Taxonomy" id="1817863"/>
    <lineage>
        <taxon>Bacteria</taxon>
        <taxon>Candidatus Fischeribacteriota</taxon>
    </lineage>
</organism>
<dbReference type="PANTHER" id="PTHR43751">
    <property type="entry name" value="SULFATASE"/>
    <property type="match status" value="1"/>
</dbReference>
<dbReference type="CDD" id="cd16148">
    <property type="entry name" value="sulfatase_like"/>
    <property type="match status" value="1"/>
</dbReference>
<dbReference type="Pfam" id="PF00884">
    <property type="entry name" value="Sulfatase"/>
    <property type="match status" value="1"/>
</dbReference>
<protein>
    <recommendedName>
        <fullName evidence="1">Sulfatase N-terminal domain-containing protein</fullName>
    </recommendedName>
</protein>
<gene>
    <name evidence="2" type="ORF">A2Y62_17460</name>
</gene>
<dbReference type="InterPro" id="IPR052701">
    <property type="entry name" value="GAG_Ulvan_Degrading_Sulfatases"/>
</dbReference>
<feature type="domain" description="Sulfatase N-terminal" evidence="1">
    <location>
        <begin position="99"/>
        <end position="407"/>
    </location>
</feature>
<sequence length="534" mass="62185">KAYLEFAFTPFPKDFQVRELKFQLTIKELQSGRILLAERFKFAKRVLKFKTRRISLDDFIGKTIHLQFNLQTTPVLNSFPNAIIWDAPQIFSVAKPDTPNILLISIDALRADHLSCYGYQRKTSPYIDKLAGQSYIFKHAFTTYGTTWPALTSMMTSLYPSVHGVIENGYKLPQEFITLPEILHKNGYETAALLGNMKKASHRGYGFLYRSKADDDLALNTLWTLEKYKAKKFFMWIHFWGTHEPYRAPDKYLKKFNLSPEDAILGYRKKHFELLKKYGSISNVNLQKITALYDANIYYTDELVGRILRKLKKLHLDENTIIILTTDHGQELYQHRNYLYHAGSIYDAVLQIPLIIFIPHSNIINKYNGIEAQRLKGKMNKDTKKVFIDEFTSNIDIAPTLLNLLNIQVPTVFKGLNLVPVLEGKSLARDWIFSEAQGNVFSLRNNKWHYIYNYSQKPITMLDYFVFDYSEELYRHPADILELHNLVSEESETTKKYHEFLINWAKKNLRFDVPAQALDAETLEQLKALGYINP</sequence>
<dbReference type="Proteomes" id="UP000178943">
    <property type="component" value="Unassembled WGS sequence"/>
</dbReference>
<evidence type="ECO:0000313" key="2">
    <source>
        <dbReference type="EMBL" id="OGF63995.1"/>
    </source>
</evidence>
<dbReference type="Gene3D" id="3.40.720.10">
    <property type="entry name" value="Alkaline Phosphatase, subunit A"/>
    <property type="match status" value="1"/>
</dbReference>
<dbReference type="InterPro" id="IPR017850">
    <property type="entry name" value="Alkaline_phosphatase_core_sf"/>
</dbReference>
<comment type="caution">
    <text evidence="2">The sequence shown here is derived from an EMBL/GenBank/DDBJ whole genome shotgun (WGS) entry which is preliminary data.</text>
</comment>
<dbReference type="AlphaFoldDB" id="A0A1F5VKT0"/>
<proteinExistence type="predicted"/>
<name>A0A1F5VKT0_9BACT</name>
<feature type="non-terminal residue" evidence="2">
    <location>
        <position position="1"/>
    </location>
</feature>